<protein>
    <submittedName>
        <fullName evidence="1">Uncharacterized protein</fullName>
    </submittedName>
</protein>
<name>A0ABW1F750_9ACTN</name>
<accession>A0ABW1F750</accession>
<comment type="caution">
    <text evidence="1">The sequence shown here is derived from an EMBL/GenBank/DDBJ whole genome shotgun (WGS) entry which is preliminary data.</text>
</comment>
<dbReference type="Proteomes" id="UP001596067">
    <property type="component" value="Unassembled WGS sequence"/>
</dbReference>
<sequence>MTTEDGDLTVAVDGVLDPTVEPIETAITTLWQCLRGLAIGDFQRRAMHRLLGAGDTRPIEKLLDGEGRIDWPLRLASGGTVTVRVWRGDGLTTQQRVAARYVPVQLSAARHGEGLWAVRDRATDELVRDGEGQARRFALEHSARAWVSGQVALAGYRGYRQGGTG</sequence>
<dbReference type="RefSeq" id="WP_313766958.1">
    <property type="nucleotide sequence ID" value="NZ_BAAAVH010000104.1"/>
</dbReference>
<organism evidence="1 2">
    <name type="scientific">Kitasatospora aburaviensis</name>
    <dbReference type="NCBI Taxonomy" id="67265"/>
    <lineage>
        <taxon>Bacteria</taxon>
        <taxon>Bacillati</taxon>
        <taxon>Actinomycetota</taxon>
        <taxon>Actinomycetes</taxon>
        <taxon>Kitasatosporales</taxon>
        <taxon>Streptomycetaceae</taxon>
        <taxon>Kitasatospora</taxon>
    </lineage>
</organism>
<evidence type="ECO:0000313" key="1">
    <source>
        <dbReference type="EMBL" id="MFC5889752.1"/>
    </source>
</evidence>
<dbReference type="EMBL" id="JBHSOD010000063">
    <property type="protein sequence ID" value="MFC5889752.1"/>
    <property type="molecule type" value="Genomic_DNA"/>
</dbReference>
<evidence type="ECO:0000313" key="2">
    <source>
        <dbReference type="Proteomes" id="UP001596067"/>
    </source>
</evidence>
<reference evidence="2" key="1">
    <citation type="journal article" date="2019" name="Int. J. Syst. Evol. Microbiol.">
        <title>The Global Catalogue of Microorganisms (GCM) 10K type strain sequencing project: providing services to taxonomists for standard genome sequencing and annotation.</title>
        <authorList>
            <consortium name="The Broad Institute Genomics Platform"/>
            <consortium name="The Broad Institute Genome Sequencing Center for Infectious Disease"/>
            <person name="Wu L."/>
            <person name="Ma J."/>
        </authorList>
    </citation>
    <scope>NUCLEOTIDE SEQUENCE [LARGE SCALE GENOMIC DNA]</scope>
    <source>
        <strain evidence="2">CGMCC 4.1469</strain>
    </source>
</reference>
<keyword evidence="2" id="KW-1185">Reference proteome</keyword>
<proteinExistence type="predicted"/>
<gene>
    <name evidence="1" type="ORF">ACFP0N_32770</name>
</gene>